<dbReference type="AlphaFoldDB" id="A0A1H7I9C3"/>
<evidence type="ECO:0000313" key="2">
    <source>
        <dbReference type="Proteomes" id="UP000199506"/>
    </source>
</evidence>
<dbReference type="EMBL" id="FOAK01000003">
    <property type="protein sequence ID" value="SEK57175.1"/>
    <property type="molecule type" value="Genomic_DNA"/>
</dbReference>
<name>A0A1H7I9C3_9EURY</name>
<gene>
    <name evidence="1" type="ORF">SAMN05216439_1141</name>
</gene>
<accession>A0A1H7I9C3</accession>
<proteinExistence type="predicted"/>
<protein>
    <recommendedName>
        <fullName evidence="3">Antidote-toxin recognition MazE, antitoxin</fullName>
    </recommendedName>
</protein>
<dbReference type="Proteomes" id="UP000199506">
    <property type="component" value="Unassembled WGS sequence"/>
</dbReference>
<sequence length="56" mass="6072">MMIIKQSKIGTAGGNSLRVGIPETIVDLLQLERGDLVDWVANVDAEGITITFKKSE</sequence>
<reference evidence="1 2" key="1">
    <citation type="submission" date="2016-10" db="EMBL/GenBank/DDBJ databases">
        <authorList>
            <person name="de Groot N.N."/>
        </authorList>
    </citation>
    <scope>NUCLEOTIDE SEQUENCE [LARGE SCALE GENOMIC DNA]</scope>
    <source>
        <strain evidence="1 2">DSM 11978</strain>
    </source>
</reference>
<evidence type="ECO:0000313" key="1">
    <source>
        <dbReference type="EMBL" id="SEK57175.1"/>
    </source>
</evidence>
<organism evidence="1 2">
    <name type="scientific">Methanobrevibacter gottschalkii</name>
    <dbReference type="NCBI Taxonomy" id="190974"/>
    <lineage>
        <taxon>Archaea</taxon>
        <taxon>Methanobacteriati</taxon>
        <taxon>Methanobacteriota</taxon>
        <taxon>Methanomada group</taxon>
        <taxon>Methanobacteria</taxon>
        <taxon>Methanobacteriales</taxon>
        <taxon>Methanobacteriaceae</taxon>
        <taxon>Methanobrevibacter</taxon>
    </lineage>
</organism>
<evidence type="ECO:0008006" key="3">
    <source>
        <dbReference type="Google" id="ProtNLM"/>
    </source>
</evidence>